<keyword evidence="2" id="KW-1185">Reference proteome</keyword>
<name>A0A223LI86_9CAUD</name>
<sequence length="71" mass="8897">MKFSELLHKELMWNKELVQISYEDEEGNCRLGEIKRLEFHYEEIENDFEVLWFEPLFDKDLDRCYMKVYIK</sequence>
<dbReference type="GeneID" id="56238979"/>
<accession>A0A223LI86</accession>
<organism evidence="1 2">
    <name type="scientific">Bacillus phage Juan</name>
    <dbReference type="NCBI Taxonomy" id="2023949"/>
    <lineage>
        <taxon>Viruses</taxon>
        <taxon>Duplodnaviria</taxon>
        <taxon>Heunggongvirae</taxon>
        <taxon>Uroviricota</taxon>
        <taxon>Caudoviricetes</taxon>
        <taxon>Salasmaviridae</taxon>
        <taxon>Northropvirinae</taxon>
        <taxon>Claudivirus</taxon>
        <taxon>Claudivirus juan</taxon>
    </lineage>
</organism>
<reference evidence="2" key="1">
    <citation type="submission" date="2017-05" db="EMBL/GenBank/DDBJ databases">
        <authorList>
            <person name="Persinger R."/>
            <person name="Himelright M."/>
            <person name="Sutterfield B."/>
            <person name="Davis G."/>
            <person name="Huang C."/>
            <person name="Martinez E."/>
            <person name="Miscione A."/>
            <person name="O'Neill T."/>
            <person name="Temple L."/>
        </authorList>
    </citation>
    <scope>NUCLEOTIDE SEQUENCE [LARGE SCALE GENOMIC DNA]</scope>
</reference>
<dbReference type="Proteomes" id="UP000225834">
    <property type="component" value="Segment"/>
</dbReference>
<evidence type="ECO:0000313" key="1">
    <source>
        <dbReference type="EMBL" id="ASU04107.1"/>
    </source>
</evidence>
<dbReference type="KEGG" id="vg:56238979"/>
<dbReference type="EMBL" id="MF156577">
    <property type="protein sequence ID" value="ASU04107.1"/>
    <property type="molecule type" value="Genomic_DNA"/>
</dbReference>
<proteinExistence type="predicted"/>
<protein>
    <submittedName>
        <fullName evidence="1">Uncharacterized protein</fullName>
    </submittedName>
</protein>
<evidence type="ECO:0000313" key="2">
    <source>
        <dbReference type="Proteomes" id="UP000225834"/>
    </source>
</evidence>
<dbReference type="RefSeq" id="YP_009910271.1">
    <property type="nucleotide sequence ID" value="NC_049963.1"/>
</dbReference>